<feature type="active site" evidence="3">
    <location>
        <position position="285"/>
    </location>
</feature>
<dbReference type="RefSeq" id="WP_014782320.1">
    <property type="nucleotide sequence ID" value="NC_018013.1"/>
</dbReference>
<dbReference type="eggNOG" id="COG3177">
    <property type="taxonomic scope" value="Bacteria"/>
</dbReference>
<keyword evidence="2" id="KW-0804">Transcription</keyword>
<dbReference type="AlphaFoldDB" id="I3YVP7"/>
<dbReference type="InterPro" id="IPR001034">
    <property type="entry name" value="DeoR_HTH"/>
</dbReference>
<organism evidence="6 7">
    <name type="scientific">Aequorivita sublithincola (strain DSM 14238 / LMG 21431 / ACAM 643 / 9-3)</name>
    <dbReference type="NCBI Taxonomy" id="746697"/>
    <lineage>
        <taxon>Bacteria</taxon>
        <taxon>Pseudomonadati</taxon>
        <taxon>Bacteroidota</taxon>
        <taxon>Flavobacteriia</taxon>
        <taxon>Flavobacteriales</taxon>
        <taxon>Flavobacteriaceae</taxon>
        <taxon>Aequorivita</taxon>
    </lineage>
</organism>
<name>I3YVP7_AEQSU</name>
<dbReference type="STRING" id="746697.Aeqsu_1580"/>
<evidence type="ECO:0000256" key="4">
    <source>
        <dbReference type="PIRSR" id="PIRSR640198-2"/>
    </source>
</evidence>
<dbReference type="PANTHER" id="PTHR13504">
    <property type="entry name" value="FIDO DOMAIN-CONTAINING PROTEIN DDB_G0283145"/>
    <property type="match status" value="1"/>
</dbReference>
<evidence type="ECO:0000313" key="7">
    <source>
        <dbReference type="Proteomes" id="UP000006049"/>
    </source>
</evidence>
<dbReference type="GO" id="GO:0005524">
    <property type="term" value="F:ATP binding"/>
    <property type="evidence" value="ECO:0007669"/>
    <property type="project" value="UniProtKB-KW"/>
</dbReference>
<feature type="domain" description="Fido" evidence="5">
    <location>
        <begin position="197"/>
        <end position="350"/>
    </location>
</feature>
<dbReference type="eggNOG" id="COG1349">
    <property type="taxonomic scope" value="Bacteria"/>
</dbReference>
<evidence type="ECO:0000256" key="2">
    <source>
        <dbReference type="ARBA" id="ARBA00023163"/>
    </source>
</evidence>
<dbReference type="Pfam" id="PF08220">
    <property type="entry name" value="HTH_DeoR"/>
    <property type="match status" value="1"/>
</dbReference>
<dbReference type="InterPro" id="IPR036597">
    <property type="entry name" value="Fido-like_dom_sf"/>
</dbReference>
<dbReference type="InterPro" id="IPR036390">
    <property type="entry name" value="WH_DNA-bd_sf"/>
</dbReference>
<keyword evidence="7" id="KW-1185">Reference proteome</keyword>
<proteinExistence type="predicted"/>
<dbReference type="GO" id="GO:0003700">
    <property type="term" value="F:DNA-binding transcription factor activity"/>
    <property type="evidence" value="ECO:0007669"/>
    <property type="project" value="InterPro"/>
</dbReference>
<gene>
    <name evidence="6" type="ordered locus">Aeqsu_1580</name>
</gene>
<evidence type="ECO:0000256" key="1">
    <source>
        <dbReference type="ARBA" id="ARBA00023015"/>
    </source>
</evidence>
<dbReference type="OrthoDB" id="9814400at2"/>
<dbReference type="HOGENOM" id="CLU_038572_0_0_10"/>
<dbReference type="SUPFAM" id="SSF46785">
    <property type="entry name" value="Winged helix' DNA-binding domain"/>
    <property type="match status" value="1"/>
</dbReference>
<dbReference type="Proteomes" id="UP000006049">
    <property type="component" value="Chromosome"/>
</dbReference>
<evidence type="ECO:0000256" key="3">
    <source>
        <dbReference type="PIRSR" id="PIRSR640198-1"/>
    </source>
</evidence>
<dbReference type="Pfam" id="PF02661">
    <property type="entry name" value="Fic"/>
    <property type="match status" value="1"/>
</dbReference>
<dbReference type="InterPro" id="IPR040198">
    <property type="entry name" value="Fido_containing"/>
</dbReference>
<dbReference type="PANTHER" id="PTHR13504:SF38">
    <property type="entry name" value="FIDO DOMAIN-CONTAINING PROTEIN"/>
    <property type="match status" value="1"/>
</dbReference>
<keyword evidence="4" id="KW-0067">ATP-binding</keyword>
<feature type="binding site" evidence="4">
    <location>
        <begin position="289"/>
        <end position="296"/>
    </location>
    <ligand>
        <name>ATP</name>
        <dbReference type="ChEBI" id="CHEBI:30616"/>
    </ligand>
</feature>
<reference evidence="6 7" key="1">
    <citation type="submission" date="2012-06" db="EMBL/GenBank/DDBJ databases">
        <title>The complete genome of Aequorivita sublithincola DSM 14238.</title>
        <authorList>
            <consortium name="US DOE Joint Genome Institute (JGI-PGF)"/>
            <person name="Lucas S."/>
            <person name="Copeland A."/>
            <person name="Lapidus A."/>
            <person name="Goodwin L."/>
            <person name="Pitluck S."/>
            <person name="Peters L."/>
            <person name="Munk A.C.C."/>
            <person name="Kyrpides N."/>
            <person name="Mavromatis K."/>
            <person name="Pagani I."/>
            <person name="Ivanova N."/>
            <person name="Ovchinnikova G."/>
            <person name="Zeytun A."/>
            <person name="Detter J.C."/>
            <person name="Han C."/>
            <person name="Land M."/>
            <person name="Hauser L."/>
            <person name="Markowitz V."/>
            <person name="Cheng J.-F."/>
            <person name="Hugenholtz P."/>
            <person name="Woyke T."/>
            <person name="Wu D."/>
            <person name="Tindall B."/>
            <person name="Faehnrich R."/>
            <person name="Brambilla E."/>
            <person name="Klenk H.-P."/>
            <person name="Eisen J.A."/>
        </authorList>
    </citation>
    <scope>NUCLEOTIDE SEQUENCE [LARGE SCALE GENOMIC DNA]</scope>
    <source>
        <strain evidence="7">DSM 14238 / LMG 21431 / ACAM 643 / 9-3</strain>
    </source>
</reference>
<dbReference type="EMBL" id="CP003280">
    <property type="protein sequence ID" value="AFL81065.1"/>
    <property type="molecule type" value="Genomic_DNA"/>
</dbReference>
<dbReference type="InterPro" id="IPR003812">
    <property type="entry name" value="Fido"/>
</dbReference>
<sequence length="454" mass="54142">MIEEAPVIKLSANIKNELFKIILSDRIQLFSDTAKKIEKDYLYWDKIKYLKDEKIHLFKTDIKDEELLWFITKMRREVTSKNDYLFSDLLAEDIFEIEYRYNINEFLQQKLHYLDFNFGAGIQKKELLDELDKQKYLTNALMEESIFSSKIEGASTTRVKAKEMLRKNKTPKNKSEQMILNNYETIQYISEHKEEEISLEKLFEIHHLVTKKTLYEKQVGVFRDNDEIFVMNDLTGEIVHTPPPFKELDDLMKSFCEFFNNNPKENFIHPIVKASILHFLIGYIHPFVDGNGRTARALFYWYLLKNGYWLTEYLSISRVIMKSKTQYENAYLYTEIDDMDVTYFIHYQVKVLTQAFEDLKEYVAKKKKEVQNLAQFYKEPSINERQAQILFWVNENSTRNFTVKEIENVFSVTNQTARTDLESLVEKNILKKIKINQKTANYWKGDSFDIKFGK</sequence>
<protein>
    <recommendedName>
        <fullName evidence="5">Fido domain-containing protein</fullName>
    </recommendedName>
</protein>
<dbReference type="SUPFAM" id="SSF140931">
    <property type="entry name" value="Fic-like"/>
    <property type="match status" value="1"/>
</dbReference>
<dbReference type="PATRIC" id="fig|746697.3.peg.1605"/>
<dbReference type="PROSITE" id="PS51459">
    <property type="entry name" value="FIDO"/>
    <property type="match status" value="1"/>
</dbReference>
<feature type="binding site" evidence="4">
    <location>
        <begin position="230"/>
        <end position="240"/>
    </location>
    <ligand>
        <name>ATP</name>
        <dbReference type="ChEBI" id="CHEBI:30616"/>
    </ligand>
</feature>
<keyword evidence="4" id="KW-0547">Nucleotide-binding</keyword>
<dbReference type="KEGG" id="asl:Aeqsu_1580"/>
<accession>I3YVP7</accession>
<evidence type="ECO:0000259" key="5">
    <source>
        <dbReference type="PROSITE" id="PS51459"/>
    </source>
</evidence>
<dbReference type="Gene3D" id="1.10.3290.10">
    <property type="entry name" value="Fido-like domain"/>
    <property type="match status" value="1"/>
</dbReference>
<evidence type="ECO:0000313" key="6">
    <source>
        <dbReference type="EMBL" id="AFL81065.1"/>
    </source>
</evidence>
<keyword evidence="1" id="KW-0805">Transcription regulation</keyword>